<gene>
    <name evidence="2" type="ORF">PXEA_LOCUS30642</name>
</gene>
<protein>
    <submittedName>
        <fullName evidence="2">Uncharacterized protein</fullName>
    </submittedName>
</protein>
<feature type="region of interest" description="Disordered" evidence="1">
    <location>
        <begin position="42"/>
        <end position="70"/>
    </location>
</feature>
<accession>A0A448XI91</accession>
<dbReference type="AlphaFoldDB" id="A0A448XI91"/>
<keyword evidence="3" id="KW-1185">Reference proteome</keyword>
<name>A0A448XI91_9PLAT</name>
<feature type="compositionally biased region" description="Polar residues" evidence="1">
    <location>
        <begin position="214"/>
        <end position="223"/>
    </location>
</feature>
<proteinExistence type="predicted"/>
<evidence type="ECO:0000313" key="2">
    <source>
        <dbReference type="EMBL" id="VEL37202.1"/>
    </source>
</evidence>
<feature type="compositionally biased region" description="Polar residues" evidence="1">
    <location>
        <begin position="109"/>
        <end position="121"/>
    </location>
</feature>
<feature type="region of interest" description="Disordered" evidence="1">
    <location>
        <begin position="109"/>
        <end position="139"/>
    </location>
</feature>
<feature type="compositionally biased region" description="Basic residues" evidence="1">
    <location>
        <begin position="42"/>
        <end position="63"/>
    </location>
</feature>
<dbReference type="EMBL" id="CAAALY010254283">
    <property type="protein sequence ID" value="VEL37202.1"/>
    <property type="molecule type" value="Genomic_DNA"/>
</dbReference>
<reference evidence="2" key="1">
    <citation type="submission" date="2018-11" db="EMBL/GenBank/DDBJ databases">
        <authorList>
            <consortium name="Pathogen Informatics"/>
        </authorList>
    </citation>
    <scope>NUCLEOTIDE SEQUENCE</scope>
</reference>
<organism evidence="2 3">
    <name type="scientific">Protopolystoma xenopodis</name>
    <dbReference type="NCBI Taxonomy" id="117903"/>
    <lineage>
        <taxon>Eukaryota</taxon>
        <taxon>Metazoa</taxon>
        <taxon>Spiralia</taxon>
        <taxon>Lophotrochozoa</taxon>
        <taxon>Platyhelminthes</taxon>
        <taxon>Monogenea</taxon>
        <taxon>Polyopisthocotylea</taxon>
        <taxon>Polystomatidea</taxon>
        <taxon>Polystomatidae</taxon>
        <taxon>Protopolystoma</taxon>
    </lineage>
</organism>
<feature type="region of interest" description="Disordered" evidence="1">
    <location>
        <begin position="185"/>
        <end position="223"/>
    </location>
</feature>
<evidence type="ECO:0000256" key="1">
    <source>
        <dbReference type="SAM" id="MobiDB-lite"/>
    </source>
</evidence>
<comment type="caution">
    <text evidence="2">The sequence shown here is derived from an EMBL/GenBank/DDBJ whole genome shotgun (WGS) entry which is preliminary data.</text>
</comment>
<evidence type="ECO:0000313" key="3">
    <source>
        <dbReference type="Proteomes" id="UP000784294"/>
    </source>
</evidence>
<feature type="compositionally biased region" description="Low complexity" evidence="1">
    <location>
        <begin position="197"/>
        <end position="213"/>
    </location>
</feature>
<sequence length="332" mass="33992">MALSSSFGGGLGPLISSISSSHGVSAVTSHILPGAISSHYPHGHHHSQLHNHHHHLHNHHIGHPPHISCYPGLPGSQQKPFLSAEDFEDMDISSLSSCMGADPNGCSVGTSHVGQSGTSSAGIPVPAQPSAGHYMGRKTIGKSPTSGYSCLTTVKQPVSLLSVDDEIAAVAQTLADAALRISSPREETFRPDNSVLDPADIPSSSDSASVQSANNRHTTLSDHTSAASVTVPIVKGTTIAKSSVSSASALSSCGPSVATSGSLMPGFYTCLSTEDADPAIVISAASGSCKQLQHSNTVSQHIDPNSQAATSQTPSSLCYQSAAPFPIIGKRS</sequence>
<dbReference type="Proteomes" id="UP000784294">
    <property type="component" value="Unassembled WGS sequence"/>
</dbReference>